<dbReference type="KEGG" id="pfy:PFICI_06977"/>
<dbReference type="EMBL" id="KI912112">
    <property type="protein sequence ID" value="ETS81975.1"/>
    <property type="molecule type" value="Genomic_DNA"/>
</dbReference>
<dbReference type="EC" id="3.4.-.-" evidence="3"/>
<dbReference type="Proteomes" id="UP000030651">
    <property type="component" value="Unassembled WGS sequence"/>
</dbReference>
<evidence type="ECO:0000313" key="6">
    <source>
        <dbReference type="EMBL" id="ETS81975.1"/>
    </source>
</evidence>
<evidence type="ECO:0000313" key="7">
    <source>
        <dbReference type="Proteomes" id="UP000030651"/>
    </source>
</evidence>
<evidence type="ECO:0000256" key="2">
    <source>
        <dbReference type="ARBA" id="ARBA00023315"/>
    </source>
</evidence>
<feature type="chain" id="PRO_5004835494" description="Peptide hydrolase" evidence="4">
    <location>
        <begin position="38"/>
        <end position="399"/>
    </location>
</feature>
<dbReference type="CDD" id="cd03880">
    <property type="entry name" value="M28_QC_like"/>
    <property type="match status" value="1"/>
</dbReference>
<dbReference type="Pfam" id="PF04389">
    <property type="entry name" value="Peptidase_M28"/>
    <property type="match status" value="1"/>
</dbReference>
<dbReference type="AlphaFoldDB" id="W3X7D7"/>
<dbReference type="RefSeq" id="XP_007833749.1">
    <property type="nucleotide sequence ID" value="XM_007835558.1"/>
</dbReference>
<name>W3X7D7_PESFW</name>
<dbReference type="FunFam" id="3.40.630.10:FF:000074">
    <property type="entry name" value="Peptide hydrolase"/>
    <property type="match status" value="1"/>
</dbReference>
<dbReference type="HOGENOM" id="CLU_045003_0_0_1"/>
<dbReference type="OMA" id="THWAYQK"/>
<keyword evidence="1" id="KW-0808">Transferase</keyword>
<reference evidence="7" key="1">
    <citation type="journal article" date="2015" name="BMC Genomics">
        <title>Genomic and transcriptomic analysis of the endophytic fungus Pestalotiopsis fici reveals its lifestyle and high potential for synthesis of natural products.</title>
        <authorList>
            <person name="Wang X."/>
            <person name="Zhang X."/>
            <person name="Liu L."/>
            <person name="Xiang M."/>
            <person name="Wang W."/>
            <person name="Sun X."/>
            <person name="Che Y."/>
            <person name="Guo L."/>
            <person name="Liu G."/>
            <person name="Guo L."/>
            <person name="Wang C."/>
            <person name="Yin W.B."/>
            <person name="Stadler M."/>
            <person name="Zhang X."/>
            <person name="Liu X."/>
        </authorList>
    </citation>
    <scope>NUCLEOTIDE SEQUENCE [LARGE SCALE GENOMIC DNA]</scope>
    <source>
        <strain evidence="7">W106-1 / CGMCC3.15140</strain>
    </source>
</reference>
<gene>
    <name evidence="6" type="ORF">PFICI_06977</name>
</gene>
<sequence>MPWRQDSRQQLLWQWPLAGLLAVLLLCIALFPSGSYAYQPVSDDTLRLIPNGGDDFDIHSGALLSPILIPRVPGTPGSAAVQRHFIEFFRVHLPDWRIDWYNSTSKTPATGNREIPFSSLVFTRDPPWALPGDVGRLTLAAHYDSLYRPEGFIGAVDSAAPCAILLHVARSIDAALTKKWEHMRESGEAGSGLEEDRGVQIVLLDGEEAWETWSATDSLYGARALAETWERQVYPASSARRSALSSIDVFLLLDLLGAADPHVPSYFANTHWAYEHMAGVETRMRKLGLLHSTEAKPFLPESEKVPNQFLRGYIEDDHIPFMVRGVPILHIIPNPFPVVWHTMDDDGKHLDIDTVDDWAKIVTAFVAEWMELDGYMTSPKQAFRRNGVKASDSARHREL</sequence>
<dbReference type="InterPro" id="IPR040234">
    <property type="entry name" value="QC/QCL"/>
</dbReference>
<dbReference type="SUPFAM" id="SSF53187">
    <property type="entry name" value="Zn-dependent exopeptidases"/>
    <property type="match status" value="1"/>
</dbReference>
<dbReference type="InterPro" id="IPR037457">
    <property type="entry name" value="M28_QC"/>
</dbReference>
<keyword evidence="3" id="KW-0645">Protease</keyword>
<organism evidence="6 7">
    <name type="scientific">Pestalotiopsis fici (strain W106-1 / CGMCC3.15140)</name>
    <dbReference type="NCBI Taxonomy" id="1229662"/>
    <lineage>
        <taxon>Eukaryota</taxon>
        <taxon>Fungi</taxon>
        <taxon>Dikarya</taxon>
        <taxon>Ascomycota</taxon>
        <taxon>Pezizomycotina</taxon>
        <taxon>Sordariomycetes</taxon>
        <taxon>Xylariomycetidae</taxon>
        <taxon>Amphisphaeriales</taxon>
        <taxon>Sporocadaceae</taxon>
        <taxon>Pestalotiopsis</taxon>
    </lineage>
</organism>
<proteinExistence type="inferred from homology"/>
<dbReference type="GO" id="GO:0008233">
    <property type="term" value="F:peptidase activity"/>
    <property type="evidence" value="ECO:0007669"/>
    <property type="project" value="UniProtKB-KW"/>
</dbReference>
<keyword evidence="4" id="KW-0732">Signal</keyword>
<dbReference type="InterPro" id="IPR007484">
    <property type="entry name" value="Peptidase_M28"/>
</dbReference>
<dbReference type="GeneID" id="19271990"/>
<dbReference type="FunCoup" id="W3X7D7">
    <property type="interactions" value="152"/>
</dbReference>
<feature type="domain" description="Peptidase M28" evidence="5">
    <location>
        <begin position="136"/>
        <end position="366"/>
    </location>
</feature>
<dbReference type="GO" id="GO:0008270">
    <property type="term" value="F:zinc ion binding"/>
    <property type="evidence" value="ECO:0007669"/>
    <property type="project" value="TreeGrafter"/>
</dbReference>
<evidence type="ECO:0000256" key="1">
    <source>
        <dbReference type="ARBA" id="ARBA00022679"/>
    </source>
</evidence>
<evidence type="ECO:0000256" key="3">
    <source>
        <dbReference type="RuleBase" id="RU361240"/>
    </source>
</evidence>
<dbReference type="Gene3D" id="3.40.630.10">
    <property type="entry name" value="Zn peptidases"/>
    <property type="match status" value="1"/>
</dbReference>
<accession>W3X7D7</accession>
<dbReference type="InParanoid" id="W3X7D7"/>
<feature type="signal peptide" evidence="4">
    <location>
        <begin position="1"/>
        <end position="37"/>
    </location>
</feature>
<protein>
    <recommendedName>
        <fullName evidence="3">Peptide hydrolase</fullName>
        <ecNumber evidence="3">3.4.-.-</ecNumber>
    </recommendedName>
</protein>
<keyword evidence="7" id="KW-1185">Reference proteome</keyword>
<keyword evidence="2" id="KW-0012">Acyltransferase</keyword>
<dbReference type="GO" id="GO:0016603">
    <property type="term" value="F:glutaminyl-peptide cyclotransferase activity"/>
    <property type="evidence" value="ECO:0007669"/>
    <property type="project" value="InterPro"/>
</dbReference>
<evidence type="ECO:0000259" key="5">
    <source>
        <dbReference type="Pfam" id="PF04389"/>
    </source>
</evidence>
<dbReference type="PANTHER" id="PTHR12283:SF6">
    <property type="entry name" value="GLUTAMINYL-PEPTIDE CYCLOTRANSFERASE-RELATED"/>
    <property type="match status" value="1"/>
</dbReference>
<keyword evidence="3" id="KW-0479">Metal-binding</keyword>
<dbReference type="OrthoDB" id="3907302at2759"/>
<dbReference type="PANTHER" id="PTHR12283">
    <property type="entry name" value="GLUTAMINYL-PEPTIDE CYCLOTRANSFERASE"/>
    <property type="match status" value="1"/>
</dbReference>
<comment type="similarity">
    <text evidence="3">Belongs to the peptidase M28 family.</text>
</comment>
<dbReference type="GO" id="GO:0006508">
    <property type="term" value="P:proteolysis"/>
    <property type="evidence" value="ECO:0007669"/>
    <property type="project" value="UniProtKB-KW"/>
</dbReference>
<keyword evidence="3" id="KW-0862">Zinc</keyword>
<keyword evidence="3" id="KW-0378">Hydrolase</keyword>
<evidence type="ECO:0000256" key="4">
    <source>
        <dbReference type="SAM" id="SignalP"/>
    </source>
</evidence>
<dbReference type="eggNOG" id="KOG3946">
    <property type="taxonomic scope" value="Eukaryota"/>
</dbReference>